<name>A0ABW2G7T9_9ACTN</name>
<organism evidence="3 4">
    <name type="scientific">Kitasatospora paranensis</name>
    <dbReference type="NCBI Taxonomy" id="258053"/>
    <lineage>
        <taxon>Bacteria</taxon>
        <taxon>Bacillati</taxon>
        <taxon>Actinomycetota</taxon>
        <taxon>Actinomycetes</taxon>
        <taxon>Kitasatosporales</taxon>
        <taxon>Streptomycetaceae</taxon>
        <taxon>Kitasatospora</taxon>
    </lineage>
</organism>
<evidence type="ECO:0000313" key="3">
    <source>
        <dbReference type="EMBL" id="MFC7184467.1"/>
    </source>
</evidence>
<keyword evidence="4" id="KW-1185">Reference proteome</keyword>
<dbReference type="GO" id="GO:0016491">
    <property type="term" value="F:oxidoreductase activity"/>
    <property type="evidence" value="ECO:0007669"/>
    <property type="project" value="UniProtKB-KW"/>
</dbReference>
<gene>
    <name evidence="3" type="ORF">ACFQMG_33450</name>
</gene>
<proteinExistence type="inferred from homology"/>
<dbReference type="RefSeq" id="WP_345708482.1">
    <property type="nucleotide sequence ID" value="NZ_BAABKV010000001.1"/>
</dbReference>
<sequence>MDTSQTPPVAVVTGASRGLGLELARALALDGWRLVLTARGAAELAAVEAELAAVTEVAAPAGSVVDDAHRERLAAAAAALGGARLLVNNASTLTGRDPAGAPMPALADFPLPGLLETFEVNVLAPIALTQLLLPQLRGHGGAVLNLSSDAAVEPYPGWGGYGASKAALDHATAILGAEEPALRVWALDPGDMRTRMHQEAFPGEDISDRPLPATVVPAVLTLLRDRPASGRYRAAGLLAGARA</sequence>
<dbReference type="EMBL" id="JBHTAJ010000103">
    <property type="protein sequence ID" value="MFC7184467.1"/>
    <property type="molecule type" value="Genomic_DNA"/>
</dbReference>
<dbReference type="Proteomes" id="UP001596435">
    <property type="component" value="Unassembled WGS sequence"/>
</dbReference>
<protein>
    <submittedName>
        <fullName evidence="3">SDR family oxidoreductase</fullName>
        <ecNumber evidence="3">1.-.-.-</ecNumber>
    </submittedName>
</protein>
<dbReference type="InterPro" id="IPR036291">
    <property type="entry name" value="NAD(P)-bd_dom_sf"/>
</dbReference>
<dbReference type="Pfam" id="PF00106">
    <property type="entry name" value="adh_short"/>
    <property type="match status" value="1"/>
</dbReference>
<keyword evidence="2 3" id="KW-0560">Oxidoreductase</keyword>
<dbReference type="PANTHER" id="PTHR42901:SF1">
    <property type="entry name" value="ALCOHOL DEHYDROGENASE"/>
    <property type="match status" value="1"/>
</dbReference>
<evidence type="ECO:0000256" key="1">
    <source>
        <dbReference type="ARBA" id="ARBA00006484"/>
    </source>
</evidence>
<evidence type="ECO:0000313" key="4">
    <source>
        <dbReference type="Proteomes" id="UP001596435"/>
    </source>
</evidence>
<reference evidence="4" key="1">
    <citation type="journal article" date="2019" name="Int. J. Syst. Evol. Microbiol.">
        <title>The Global Catalogue of Microorganisms (GCM) 10K type strain sequencing project: providing services to taxonomists for standard genome sequencing and annotation.</title>
        <authorList>
            <consortium name="The Broad Institute Genomics Platform"/>
            <consortium name="The Broad Institute Genome Sequencing Center for Infectious Disease"/>
            <person name="Wu L."/>
            <person name="Ma J."/>
        </authorList>
    </citation>
    <scope>NUCLEOTIDE SEQUENCE [LARGE SCALE GENOMIC DNA]</scope>
    <source>
        <strain evidence="4">CGMCC 1.12859</strain>
    </source>
</reference>
<dbReference type="SUPFAM" id="SSF51735">
    <property type="entry name" value="NAD(P)-binding Rossmann-fold domains"/>
    <property type="match status" value="1"/>
</dbReference>
<dbReference type="PRINTS" id="PR00081">
    <property type="entry name" value="GDHRDH"/>
</dbReference>
<dbReference type="InterPro" id="IPR002347">
    <property type="entry name" value="SDR_fam"/>
</dbReference>
<comment type="similarity">
    <text evidence="1">Belongs to the short-chain dehydrogenases/reductases (SDR) family.</text>
</comment>
<dbReference type="Gene3D" id="3.40.50.720">
    <property type="entry name" value="NAD(P)-binding Rossmann-like Domain"/>
    <property type="match status" value="1"/>
</dbReference>
<dbReference type="PANTHER" id="PTHR42901">
    <property type="entry name" value="ALCOHOL DEHYDROGENASE"/>
    <property type="match status" value="1"/>
</dbReference>
<dbReference type="CDD" id="cd05233">
    <property type="entry name" value="SDR_c"/>
    <property type="match status" value="1"/>
</dbReference>
<comment type="caution">
    <text evidence="3">The sequence shown here is derived from an EMBL/GenBank/DDBJ whole genome shotgun (WGS) entry which is preliminary data.</text>
</comment>
<dbReference type="EC" id="1.-.-.-" evidence="3"/>
<accession>A0ABW2G7T9</accession>
<evidence type="ECO:0000256" key="2">
    <source>
        <dbReference type="ARBA" id="ARBA00023002"/>
    </source>
</evidence>